<keyword evidence="8" id="KW-0282">Flagellum</keyword>
<comment type="subcellular location">
    <subcellularLocation>
        <location evidence="1 4">Bacterial flagellum basal body</location>
    </subcellularLocation>
</comment>
<dbReference type="EMBL" id="JACHID010000005">
    <property type="protein sequence ID" value="MBB5021751.1"/>
    <property type="molecule type" value="Genomic_DNA"/>
</dbReference>
<feature type="domain" description="Flagellar basal-body/hook protein C-terminal" evidence="6">
    <location>
        <begin position="210"/>
        <end position="253"/>
    </location>
</feature>
<keyword evidence="3 4" id="KW-0975">Bacterial flagellum</keyword>
<dbReference type="PANTHER" id="PTHR30435">
    <property type="entry name" value="FLAGELLAR PROTEIN"/>
    <property type="match status" value="1"/>
</dbReference>
<accession>A0A7W8DGR0</accession>
<evidence type="ECO:0000259" key="6">
    <source>
        <dbReference type="Pfam" id="PF06429"/>
    </source>
</evidence>
<reference evidence="8 9" key="1">
    <citation type="submission" date="2020-08" db="EMBL/GenBank/DDBJ databases">
        <title>Genomic Encyclopedia of Type Strains, Phase IV (KMG-IV): sequencing the most valuable type-strain genomes for metagenomic binning, comparative biology and taxonomic classification.</title>
        <authorList>
            <person name="Goeker M."/>
        </authorList>
    </citation>
    <scope>NUCLEOTIDE SEQUENCE [LARGE SCALE GENOMIC DNA]</scope>
    <source>
        <strain evidence="8 9">DSM 22071</strain>
    </source>
</reference>
<organism evidence="8 9">
    <name type="scientific">Desulfurispira natronophila</name>
    <dbReference type="NCBI Taxonomy" id="682562"/>
    <lineage>
        <taxon>Bacteria</taxon>
        <taxon>Pseudomonadati</taxon>
        <taxon>Chrysiogenota</taxon>
        <taxon>Chrysiogenia</taxon>
        <taxon>Chrysiogenales</taxon>
        <taxon>Chrysiogenaceae</taxon>
        <taxon>Desulfurispira</taxon>
    </lineage>
</organism>
<evidence type="ECO:0000256" key="1">
    <source>
        <dbReference type="ARBA" id="ARBA00004117"/>
    </source>
</evidence>
<feature type="domain" description="Flagellar hook protein FlgE/F/G-like D1" evidence="7">
    <location>
        <begin position="93"/>
        <end position="164"/>
    </location>
</feature>
<evidence type="ECO:0000256" key="2">
    <source>
        <dbReference type="ARBA" id="ARBA00009677"/>
    </source>
</evidence>
<feature type="domain" description="Flagellar basal body rod protein N-terminal" evidence="5">
    <location>
        <begin position="5"/>
        <end position="35"/>
    </location>
</feature>
<dbReference type="InterPro" id="IPR012836">
    <property type="entry name" value="FlgF"/>
</dbReference>
<protein>
    <submittedName>
        <fullName evidence="8">Flagellar basal-body rod protein FlgG</fullName>
    </submittedName>
</protein>
<dbReference type="InterPro" id="IPR010930">
    <property type="entry name" value="Flg_bb/hook_C_dom"/>
</dbReference>
<dbReference type="Pfam" id="PF06429">
    <property type="entry name" value="Flg_bbr_C"/>
    <property type="match status" value="1"/>
</dbReference>
<comment type="similarity">
    <text evidence="2 4">Belongs to the flagella basal body rod proteins family.</text>
</comment>
<dbReference type="GO" id="GO:0071978">
    <property type="term" value="P:bacterial-type flagellum-dependent swarming motility"/>
    <property type="evidence" value="ECO:0007669"/>
    <property type="project" value="TreeGrafter"/>
</dbReference>
<dbReference type="NCBIfam" id="TIGR03506">
    <property type="entry name" value="FlgEFG_subfam"/>
    <property type="match status" value="1"/>
</dbReference>
<dbReference type="InterPro" id="IPR001444">
    <property type="entry name" value="Flag_bb_rod_N"/>
</dbReference>
<name>A0A7W8DGR0_9BACT</name>
<evidence type="ECO:0000313" key="9">
    <source>
        <dbReference type="Proteomes" id="UP000528322"/>
    </source>
</evidence>
<dbReference type="SUPFAM" id="SSF117143">
    <property type="entry name" value="Flagellar hook protein flgE"/>
    <property type="match status" value="1"/>
</dbReference>
<evidence type="ECO:0000259" key="5">
    <source>
        <dbReference type="Pfam" id="PF00460"/>
    </source>
</evidence>
<dbReference type="InterPro" id="IPR037925">
    <property type="entry name" value="FlgE/F/G-like"/>
</dbReference>
<evidence type="ECO:0000259" key="7">
    <source>
        <dbReference type="Pfam" id="PF22692"/>
    </source>
</evidence>
<keyword evidence="8" id="KW-0966">Cell projection</keyword>
<dbReference type="Proteomes" id="UP000528322">
    <property type="component" value="Unassembled WGS sequence"/>
</dbReference>
<dbReference type="GO" id="GO:0030694">
    <property type="term" value="C:bacterial-type flagellum basal body, rod"/>
    <property type="evidence" value="ECO:0007669"/>
    <property type="project" value="InterPro"/>
</dbReference>
<dbReference type="PANTHER" id="PTHR30435:SF19">
    <property type="entry name" value="FLAGELLAR BASAL-BODY ROD PROTEIN FLGG"/>
    <property type="match status" value="1"/>
</dbReference>
<dbReference type="PROSITE" id="PS00588">
    <property type="entry name" value="FLAGELLA_BB_ROD"/>
    <property type="match status" value="1"/>
</dbReference>
<dbReference type="InterPro" id="IPR019776">
    <property type="entry name" value="Flagellar_basal_body_rod_CS"/>
</dbReference>
<dbReference type="InterPro" id="IPR053967">
    <property type="entry name" value="LlgE_F_G-like_D1"/>
</dbReference>
<evidence type="ECO:0000256" key="4">
    <source>
        <dbReference type="RuleBase" id="RU362116"/>
    </source>
</evidence>
<dbReference type="NCBIfam" id="TIGR02490">
    <property type="entry name" value="flgF"/>
    <property type="match status" value="1"/>
</dbReference>
<keyword evidence="8" id="KW-0969">Cilium</keyword>
<dbReference type="Pfam" id="PF22692">
    <property type="entry name" value="LlgE_F_G_D1"/>
    <property type="match status" value="1"/>
</dbReference>
<evidence type="ECO:0000313" key="8">
    <source>
        <dbReference type="EMBL" id="MBB5021751.1"/>
    </source>
</evidence>
<dbReference type="Pfam" id="PF00460">
    <property type="entry name" value="Flg_bb_rod"/>
    <property type="match status" value="1"/>
</dbReference>
<sequence>MVNGLYTSASGMLLQERKLDTASNNLANVNTVGFKKDTISVDNFRAQSTTREEDAWRKTLFNETINNTHNIAKVQVDFSQGSMFQTGNTLDVAINGDAFMVVDTPFGERYTRSGNLQIDAEGRLTTKEGYPIRAAQQEGEEGGLYINIPLNEHVTINAQGQIFADEAPIGAFELVRFEDERDLRKVGYNQYAKFDPEAEVLPAQQFEMHQGYLEGSNVNLVREMTDMIELNRAFGAYQKMITSIDQSVATLVQVTKSI</sequence>
<comment type="caution">
    <text evidence="8">The sequence shown here is derived from an EMBL/GenBank/DDBJ whole genome shotgun (WGS) entry which is preliminary data.</text>
</comment>
<gene>
    <name evidence="8" type="ORF">HNR37_001064</name>
</gene>
<dbReference type="AlphaFoldDB" id="A0A7W8DGR0"/>
<evidence type="ECO:0000256" key="3">
    <source>
        <dbReference type="ARBA" id="ARBA00023143"/>
    </source>
</evidence>
<dbReference type="InterPro" id="IPR020013">
    <property type="entry name" value="Flagellar_FlgE/F/G"/>
</dbReference>
<keyword evidence="9" id="KW-1185">Reference proteome</keyword>
<dbReference type="RefSeq" id="WP_183731018.1">
    <property type="nucleotide sequence ID" value="NZ_JACHID010000005.1"/>
</dbReference>
<proteinExistence type="inferred from homology"/>